<dbReference type="GO" id="GO:0019783">
    <property type="term" value="F:ubiquitin-like protein peptidase activity"/>
    <property type="evidence" value="ECO:0007669"/>
    <property type="project" value="UniProtKB-ARBA"/>
</dbReference>
<dbReference type="EMBL" id="JARJCW010000078">
    <property type="protein sequence ID" value="KAJ7197465.1"/>
    <property type="molecule type" value="Genomic_DNA"/>
</dbReference>
<evidence type="ECO:0000313" key="6">
    <source>
        <dbReference type="EMBL" id="KAJ7197465.1"/>
    </source>
</evidence>
<dbReference type="Proteomes" id="UP001219525">
    <property type="component" value="Unassembled WGS sequence"/>
</dbReference>
<feature type="domain" description="Ubiquitin-like protease family profile" evidence="5">
    <location>
        <begin position="198"/>
        <end position="370"/>
    </location>
</feature>
<evidence type="ECO:0000256" key="3">
    <source>
        <dbReference type="ARBA" id="ARBA00022801"/>
    </source>
</evidence>
<dbReference type="PROSITE" id="PS50600">
    <property type="entry name" value="ULP_PROTEASE"/>
    <property type="match status" value="1"/>
</dbReference>
<feature type="region of interest" description="Disordered" evidence="4">
    <location>
        <begin position="1813"/>
        <end position="1832"/>
    </location>
</feature>
<dbReference type="GO" id="GO:0008234">
    <property type="term" value="F:cysteine-type peptidase activity"/>
    <property type="evidence" value="ECO:0007669"/>
    <property type="project" value="InterPro"/>
</dbReference>
<keyword evidence="3" id="KW-0378">Hydrolase</keyword>
<organism evidence="6 7">
    <name type="scientific">Mycena pura</name>
    <dbReference type="NCBI Taxonomy" id="153505"/>
    <lineage>
        <taxon>Eukaryota</taxon>
        <taxon>Fungi</taxon>
        <taxon>Dikarya</taxon>
        <taxon>Basidiomycota</taxon>
        <taxon>Agaricomycotina</taxon>
        <taxon>Agaricomycetes</taxon>
        <taxon>Agaricomycetidae</taxon>
        <taxon>Agaricales</taxon>
        <taxon>Marasmiineae</taxon>
        <taxon>Mycenaceae</taxon>
        <taxon>Mycena</taxon>
    </lineage>
</organism>
<comment type="caution">
    <text evidence="6">The sequence shown here is derived from an EMBL/GenBank/DDBJ whole genome shotgun (WGS) entry which is preliminary data.</text>
</comment>
<dbReference type="GO" id="GO:0006508">
    <property type="term" value="P:proteolysis"/>
    <property type="evidence" value="ECO:0007669"/>
    <property type="project" value="UniProtKB-KW"/>
</dbReference>
<feature type="region of interest" description="Disordered" evidence="4">
    <location>
        <begin position="624"/>
        <end position="644"/>
    </location>
</feature>
<dbReference type="InterPro" id="IPR003653">
    <property type="entry name" value="Peptidase_C48_C"/>
</dbReference>
<proteinExistence type="inferred from homology"/>
<feature type="region of interest" description="Disordered" evidence="4">
    <location>
        <begin position="492"/>
        <end position="514"/>
    </location>
</feature>
<dbReference type="InterPro" id="IPR038765">
    <property type="entry name" value="Papain-like_cys_pep_sf"/>
</dbReference>
<protein>
    <recommendedName>
        <fullName evidence="5">Ubiquitin-like protease family profile domain-containing protein</fullName>
    </recommendedName>
</protein>
<evidence type="ECO:0000259" key="5">
    <source>
        <dbReference type="PROSITE" id="PS50600"/>
    </source>
</evidence>
<dbReference type="SUPFAM" id="SSF54001">
    <property type="entry name" value="Cysteine proteinases"/>
    <property type="match status" value="1"/>
</dbReference>
<feature type="compositionally biased region" description="Polar residues" evidence="4">
    <location>
        <begin position="1607"/>
        <end position="1616"/>
    </location>
</feature>
<feature type="region of interest" description="Disordered" evidence="4">
    <location>
        <begin position="1604"/>
        <end position="1638"/>
    </location>
</feature>
<feature type="compositionally biased region" description="Basic and acidic residues" evidence="4">
    <location>
        <begin position="492"/>
        <end position="502"/>
    </location>
</feature>
<keyword evidence="7" id="KW-1185">Reference proteome</keyword>
<sequence>MSSNDPIDILSDVEEETAAKSLDLTKYIRRGLQYHDVPPNVEAARKRLLQLPESVAPHIPPKTLMVAELQHHDLPPVSSARGMQGYHFTDDPPSRDINEMLPFLVVPARAVSEQLLKNIGQAWFDGKTSIRTPLHPDVCFPFFTLTFWLAIAEAVESKDAWIAAEVSLNQLGDSKEERACKLTIEGLWRVLPWQGKTCSFPTVDLARLFTEEYLHSGIVDALLAVLAFRLRGTSIQDTLLADTWFAEMLGLYHPIVDGKPTGTILTNKSAQRELRKYATWAQNPDHRKLYCVLYRHPDHWTTSAVDFHNFTVMYGDGLHWQRPAEFFNALKAWLAESSETQFRVTDNLPCAEQTDGSNCGIIAVNCIAHNIFGDALWTRKNARLLRAKAFCDIVKHARLLEVHEKPVVDVNDPVENLLAVRLDFNSGILSDSEVQMDVDEDSDGELRLEPTGHAASMSEPMTEMVLKGGEEVVATAVHVQSDNVVVGVKRRASSDELDERKGKALKTAESGDAPSARAPLFAQLLSKPQNAARPPKPRIPTPPPNVGISASATKARELRQKAKSGKLKPSAARTRNFREKCREKDPDAQFNDQSSEVQHSVCRRWVKMKEPFNTDRFKQHVDKANCAPPKLEPPKKKVPMASTKAPPLDGSNALLSFLKPAPPVRAPKPPSLPPLVKVKRPCPGLTPRFDKLIGVYQTRSAGHGGGGKQLAVYTEQLFPGQAFKSLTKPQQDTVYAARGHDRQWRNDFTPGNMASFASGDIPCLKFVEVSPGKDDELQPCAPCLMVYHSPSFQKAIKTPLPVPENMKYVPTRDQNAHVGKLYAKFQGLEALFNENNADSIEMRFIKKVIDGVFKGDNLLAGILQSKVLVHDRISKGRKLTNLKHHEDLDAIGGLVYAISPHCYRELKKAGVVWRSERSIQKKISSAPRFPIGFKPQTYDNAKKYCADYGYPLGAPVSVAVDDTKLHAALRPFYDGPKKKWYIVGTTGEPMEVMDPDEINSILEELRRTGELATKLRLWIMQIPLSKIPSLVLAVKAIGNKVKGKQLAVWQLELMRGLISHGFRVAGSGGDGASVERECQRLTLDAGTKVEHRIKHPDPESELPEIVVSLASLDGNIWAEFQDSKHGRKTFRNGASSGAKAFILGNHLVYFEQIYDLAYAEDYFSPLYPRDVKENRDRQDDRAAARLFSGAMVEQAAEDPDKYLGLVVYLVVFGDMIDAYQSRTASHVERAKMIIRAHLFLETWRLFLAKAGYSESRHFISKEAYAISKILINGLLGLQIIHRDHLGDRKMPFLPWLYSSEPNEHTFAAFRLHSPDFTFQQALLMIPKIRTYMQSSVRSPIDPATFKESANGYCLTYFAADDVDLSLLCQQPLDVSYSTAYRAADEENTCLWTLLGVHPAALRAAPSPTSITPSPQPDSDLQHLYMTEDDFANRAVDPLTAMEEIQLHINEAKKATGLSRDEDIKYDNLLFASVALSLEELRQIEDMPEEDHDPARCEEVRCEVSAALSATPGALVSLRMTHAAKDLPKDAPAQPPVSGPCVDVTSSDLGPLVRLRNEHQTREARMGVRNYTIAGTYKNRKTGIVKELTLPQRIAQRLGGLQRLDTEQGLSSGNVRNQRWKKDTSSVAAPPKTGNAANAEVTAAGRAKEIIKRRSAAFKHLKCAALIGTVRLSAMQPLKKGSFVFAMVGKELILGRVITMYAKKGSKASAYSFITTAENIGSVFYVVCQTYEHLRLRDFRRTPLRHAALGSVSRFAHLTAHSILTILPPERDCTVVKEYEMTLSIGQEAYAVFKSLQDEREKIAKAVATLNTVKGKGGKSKDIQELEEDEEDT</sequence>
<evidence type="ECO:0000256" key="1">
    <source>
        <dbReference type="ARBA" id="ARBA00005234"/>
    </source>
</evidence>
<reference evidence="6" key="1">
    <citation type="submission" date="2023-03" db="EMBL/GenBank/DDBJ databases">
        <title>Massive genome expansion in bonnet fungi (Mycena s.s.) driven by repeated elements and novel gene families across ecological guilds.</title>
        <authorList>
            <consortium name="Lawrence Berkeley National Laboratory"/>
            <person name="Harder C.B."/>
            <person name="Miyauchi S."/>
            <person name="Viragh M."/>
            <person name="Kuo A."/>
            <person name="Thoen E."/>
            <person name="Andreopoulos B."/>
            <person name="Lu D."/>
            <person name="Skrede I."/>
            <person name="Drula E."/>
            <person name="Henrissat B."/>
            <person name="Morin E."/>
            <person name="Kohler A."/>
            <person name="Barry K."/>
            <person name="LaButti K."/>
            <person name="Morin E."/>
            <person name="Salamov A."/>
            <person name="Lipzen A."/>
            <person name="Mereny Z."/>
            <person name="Hegedus B."/>
            <person name="Baldrian P."/>
            <person name="Stursova M."/>
            <person name="Weitz H."/>
            <person name="Taylor A."/>
            <person name="Grigoriev I.V."/>
            <person name="Nagy L.G."/>
            <person name="Martin F."/>
            <person name="Kauserud H."/>
        </authorList>
    </citation>
    <scope>NUCLEOTIDE SEQUENCE</scope>
    <source>
        <strain evidence="6">9144</strain>
    </source>
</reference>
<accession>A0AAD6UY55</accession>
<name>A0AAD6UY55_9AGAR</name>
<comment type="similarity">
    <text evidence="1">Belongs to the peptidase C48 family.</text>
</comment>
<evidence type="ECO:0000313" key="7">
    <source>
        <dbReference type="Proteomes" id="UP001219525"/>
    </source>
</evidence>
<dbReference type="Gene3D" id="3.40.395.10">
    <property type="entry name" value="Adenoviral Proteinase, Chain A"/>
    <property type="match status" value="1"/>
</dbReference>
<evidence type="ECO:0000256" key="4">
    <source>
        <dbReference type="SAM" id="MobiDB-lite"/>
    </source>
</evidence>
<keyword evidence="2" id="KW-0645">Protease</keyword>
<gene>
    <name evidence="6" type="ORF">GGX14DRAFT_574247</name>
</gene>
<evidence type="ECO:0000256" key="2">
    <source>
        <dbReference type="ARBA" id="ARBA00022670"/>
    </source>
</evidence>